<dbReference type="EMBL" id="AP023410">
    <property type="protein sequence ID" value="BCK75791.1"/>
    <property type="molecule type" value="Genomic_DNA"/>
</dbReference>
<evidence type="ECO:0000256" key="1">
    <source>
        <dbReference type="SAM" id="MobiDB-lite"/>
    </source>
</evidence>
<gene>
    <name evidence="2" type="ORF">EMQ_1397</name>
</gene>
<keyword evidence="3" id="KW-1185">Reference proteome</keyword>
<organism evidence="2 3">
    <name type="scientific">Acetobacter aceti NBRC 14818</name>
    <dbReference type="NCBI Taxonomy" id="887700"/>
    <lineage>
        <taxon>Bacteria</taxon>
        <taxon>Pseudomonadati</taxon>
        <taxon>Pseudomonadota</taxon>
        <taxon>Alphaproteobacteria</taxon>
        <taxon>Acetobacterales</taxon>
        <taxon>Acetobacteraceae</taxon>
        <taxon>Acetobacter</taxon>
        <taxon>Acetobacter subgen. Acetobacter</taxon>
    </lineage>
</organism>
<sequence length="188" mass="20065">MEVNSGSSESKDSNISDGASNTPRSAADSVANAFSNQLAQVQADLAASKAYALSVEEELLNLKAETAVMAEKQAQEVSRIKIDSEIKSQAISSGLIDLDCLPLLDSSEITLDENGNILGIDTAIADLKSKKPFLFADTSRAGKMSSTARSALTPKAKANTALPVKDMSESEYKRSLKRVAPSYSRRYN</sequence>
<dbReference type="RefSeq" id="WP_081617501.1">
    <property type="nucleotide sequence ID" value="NZ_AP023410.1"/>
</dbReference>
<reference evidence="2 3" key="1">
    <citation type="journal article" date="2011" name="Microbiology">
        <title>Transcriptome response to different carbon sources in Acetobacter aceti.</title>
        <authorList>
            <person name="Sakurai K."/>
            <person name="Arai H."/>
            <person name="Ishii M."/>
            <person name="Igarashi Y."/>
        </authorList>
    </citation>
    <scope>NUCLEOTIDE SEQUENCE [LARGE SCALE GENOMIC DNA]</scope>
    <source>
        <strain evidence="2 3">NBRC 14818</strain>
    </source>
</reference>
<dbReference type="Pfam" id="PF06810">
    <property type="entry name" value="Phage_scaffold"/>
    <property type="match status" value="1"/>
</dbReference>
<name>A0AB33IDF4_ACEAC</name>
<dbReference type="InterPro" id="IPR009636">
    <property type="entry name" value="SCAF"/>
</dbReference>
<proteinExistence type="predicted"/>
<evidence type="ECO:0000313" key="3">
    <source>
        <dbReference type="Proteomes" id="UP000516424"/>
    </source>
</evidence>
<evidence type="ECO:0000313" key="2">
    <source>
        <dbReference type="EMBL" id="BCK75791.1"/>
    </source>
</evidence>
<feature type="region of interest" description="Disordered" evidence="1">
    <location>
        <begin position="1"/>
        <end position="27"/>
    </location>
</feature>
<protein>
    <submittedName>
        <fullName evidence="2">Uncharacterized protein</fullName>
    </submittedName>
</protein>
<dbReference type="Proteomes" id="UP000516424">
    <property type="component" value="Chromosome"/>
</dbReference>
<dbReference type="AlphaFoldDB" id="A0AB33IDF4"/>
<feature type="compositionally biased region" description="Polar residues" evidence="1">
    <location>
        <begin position="15"/>
        <end position="24"/>
    </location>
</feature>
<accession>A0AB33IDF4</accession>